<proteinExistence type="predicted"/>
<comment type="caution">
    <text evidence="2">The sequence shown here is derived from an EMBL/GenBank/DDBJ whole genome shotgun (WGS) entry which is preliminary data.</text>
</comment>
<name>A0A929G0V3_9PSEU</name>
<evidence type="ECO:0000256" key="1">
    <source>
        <dbReference type="SAM" id="MobiDB-lite"/>
    </source>
</evidence>
<dbReference type="Proteomes" id="UP000598360">
    <property type="component" value="Unassembled WGS sequence"/>
</dbReference>
<reference evidence="2" key="1">
    <citation type="submission" date="2020-10" db="EMBL/GenBank/DDBJ databases">
        <title>Diversity and distribution of actinomycetes associated with coral in the coast of Hainan.</title>
        <authorList>
            <person name="Li F."/>
        </authorList>
    </citation>
    <scope>NUCLEOTIDE SEQUENCE</scope>
    <source>
        <strain evidence="2">HNM0983</strain>
    </source>
</reference>
<dbReference type="EMBL" id="JADEYC010000019">
    <property type="protein sequence ID" value="MBE9375187.1"/>
    <property type="molecule type" value="Genomic_DNA"/>
</dbReference>
<dbReference type="AlphaFoldDB" id="A0A929G0V3"/>
<evidence type="ECO:0000313" key="3">
    <source>
        <dbReference type="Proteomes" id="UP000598360"/>
    </source>
</evidence>
<evidence type="ECO:0000313" key="2">
    <source>
        <dbReference type="EMBL" id="MBE9375187.1"/>
    </source>
</evidence>
<sequence length="84" mass="9229">MRYNGGMQESATTALRPGDVQVGANGERFGRSTGGRLVQLRRRVSEPGFVVTVDAQPRAEVPAEVITTGWTTANTAFERLMREY</sequence>
<organism evidence="2 3">
    <name type="scientific">Saccharopolyspora montiporae</name>
    <dbReference type="NCBI Taxonomy" id="2781240"/>
    <lineage>
        <taxon>Bacteria</taxon>
        <taxon>Bacillati</taxon>
        <taxon>Actinomycetota</taxon>
        <taxon>Actinomycetes</taxon>
        <taxon>Pseudonocardiales</taxon>
        <taxon>Pseudonocardiaceae</taxon>
        <taxon>Saccharopolyspora</taxon>
    </lineage>
</organism>
<accession>A0A929G0V3</accession>
<protein>
    <submittedName>
        <fullName evidence="2">Uncharacterized protein</fullName>
    </submittedName>
</protein>
<feature type="region of interest" description="Disordered" evidence="1">
    <location>
        <begin position="1"/>
        <end position="32"/>
    </location>
</feature>
<keyword evidence="3" id="KW-1185">Reference proteome</keyword>
<gene>
    <name evidence="2" type="ORF">IQ251_12110</name>
</gene>